<dbReference type="PANTHER" id="PTHR38811:SF1">
    <property type="entry name" value="UPF0284 PROTEIN SLL1500"/>
    <property type="match status" value="1"/>
</dbReference>
<keyword evidence="3" id="KW-1185">Reference proteome</keyword>
<evidence type="ECO:0000256" key="1">
    <source>
        <dbReference type="HAMAP-Rule" id="MF_01086"/>
    </source>
</evidence>
<dbReference type="NCBIfam" id="NF003372">
    <property type="entry name" value="PRK04447.1-5"/>
    <property type="match status" value="1"/>
</dbReference>
<sequence>MNFLSEKPDIEFKKPIIGMVIGNSVLSTIPGLSAAGATPESTLMTPALDAFLIQNGPLPGMEIPLSPLGCATPATVTRAMLELCALNPIIINAGLAQNPITPCYDVYGAPGQDPRVEDAIKDPERLYEFGRRIGRQLSEAGDLLVLGESVPGGTTTALCVLRGLGYNVGVSSSYSENPHSLKNEICEAALNKINSLENKTAMEIIRIAGDPMMPVVAGISKGYTGTLVLSGGTQMLAVAALIKHLGNDVPPIVTTEYVRADTSAEIEKAAEEIGIKAWFVDPDFGNIGDGSLARYCGGEVKEGALLAGSLWLAYMTGHSKEDIWGAIKTFLENFGK</sequence>
<accession>A0A9E7TL99</accession>
<comment type="similarity">
    <text evidence="1">Belongs to the UPF0284 family.</text>
</comment>
<dbReference type="EMBL" id="CP096115">
    <property type="protein sequence ID" value="UUX93510.1"/>
    <property type="molecule type" value="Genomic_DNA"/>
</dbReference>
<dbReference type="GO" id="GO:0008939">
    <property type="term" value="F:nicotinate-nucleotide-dimethylbenzimidazole phosphoribosyltransferase activity"/>
    <property type="evidence" value="ECO:0007669"/>
    <property type="project" value="InterPro"/>
</dbReference>
<evidence type="ECO:0000313" key="3">
    <source>
        <dbReference type="Proteomes" id="UP001060368"/>
    </source>
</evidence>
<dbReference type="InterPro" id="IPR002805">
    <property type="entry name" value="Nict_dMeBzImd_PRibTrfase_arc"/>
</dbReference>
<dbReference type="GeneID" id="74307065"/>
<dbReference type="CDD" id="cd02439">
    <property type="entry name" value="DMB-PRT_CobT"/>
    <property type="match status" value="1"/>
</dbReference>
<dbReference type="Proteomes" id="UP001060368">
    <property type="component" value="Chromosome"/>
</dbReference>
<dbReference type="InterPro" id="IPR036087">
    <property type="entry name" value="Nict_dMeBzImd_PRibTrfase_sf"/>
</dbReference>
<gene>
    <name evidence="2" type="ORF">L6E24_05175</name>
</gene>
<dbReference type="KEGG" id="mend:L6E24_05175"/>
<organism evidence="2 3">
    <name type="scientific">Methanoplanus endosymbiosus</name>
    <dbReference type="NCBI Taxonomy" id="33865"/>
    <lineage>
        <taxon>Archaea</taxon>
        <taxon>Methanobacteriati</taxon>
        <taxon>Methanobacteriota</taxon>
        <taxon>Stenosarchaea group</taxon>
        <taxon>Methanomicrobia</taxon>
        <taxon>Methanomicrobiales</taxon>
        <taxon>Methanomicrobiaceae</taxon>
        <taxon>Methanoplanus</taxon>
    </lineage>
</organism>
<dbReference type="SUPFAM" id="SSF52733">
    <property type="entry name" value="Nicotinate mononucleotide:5,6-dimethylbenzimidazole phosphoribosyltransferase (CobT)"/>
    <property type="match status" value="1"/>
</dbReference>
<dbReference type="Gene3D" id="3.40.50.10210">
    <property type="match status" value="1"/>
</dbReference>
<dbReference type="InterPro" id="IPR003200">
    <property type="entry name" value="Nict_dMeBzImd_PRibTrfase"/>
</dbReference>
<dbReference type="PANTHER" id="PTHR38811">
    <property type="match status" value="1"/>
</dbReference>
<reference evidence="2" key="1">
    <citation type="submission" date="2022-04" db="EMBL/GenBank/DDBJ databases">
        <title>Complete genome of Methanoplanus endosymbiosus DSM 3599.</title>
        <authorList>
            <person name="Chen S.-C."/>
            <person name="You Y.-T."/>
            <person name="Zhou Y.-Z."/>
            <person name="Lai M.-C."/>
        </authorList>
    </citation>
    <scope>NUCLEOTIDE SEQUENCE</scope>
    <source>
        <strain evidence="2">DSM 3599</strain>
    </source>
</reference>
<dbReference type="HAMAP" id="MF_01086">
    <property type="entry name" value="UPF0284"/>
    <property type="match status" value="1"/>
</dbReference>
<protein>
    <recommendedName>
        <fullName evidence="1">UPF0284 protein L6E24_05175</fullName>
    </recommendedName>
</protein>
<dbReference type="RefSeq" id="WP_257743647.1">
    <property type="nucleotide sequence ID" value="NZ_CP096115.1"/>
</dbReference>
<proteinExistence type="inferred from homology"/>
<evidence type="ECO:0000313" key="2">
    <source>
        <dbReference type="EMBL" id="UUX93510.1"/>
    </source>
</evidence>
<dbReference type="AlphaFoldDB" id="A0A9E7TL99"/>
<name>A0A9E7TL99_9EURY</name>